<evidence type="ECO:0000313" key="6">
    <source>
        <dbReference type="EMBL" id="KAK3760832.1"/>
    </source>
</evidence>
<feature type="compositionally biased region" description="Basic and acidic residues" evidence="4">
    <location>
        <begin position="127"/>
        <end position="149"/>
    </location>
</feature>
<keyword evidence="7" id="KW-1185">Reference proteome</keyword>
<proteinExistence type="predicted"/>
<feature type="compositionally biased region" description="Basic residues" evidence="4">
    <location>
        <begin position="851"/>
        <end position="866"/>
    </location>
</feature>
<feature type="compositionally biased region" description="Basic and acidic residues" evidence="4">
    <location>
        <begin position="1428"/>
        <end position="1439"/>
    </location>
</feature>
<evidence type="ECO:0000256" key="1">
    <source>
        <dbReference type="ARBA" id="ARBA00004496"/>
    </source>
</evidence>
<feature type="region of interest" description="Disordered" evidence="4">
    <location>
        <begin position="1851"/>
        <end position="1946"/>
    </location>
</feature>
<feature type="compositionally biased region" description="Low complexity" evidence="4">
    <location>
        <begin position="1154"/>
        <end position="1183"/>
    </location>
</feature>
<feature type="compositionally biased region" description="Low complexity" evidence="4">
    <location>
        <begin position="1527"/>
        <end position="1540"/>
    </location>
</feature>
<dbReference type="GO" id="GO:0030424">
    <property type="term" value="C:axon"/>
    <property type="evidence" value="ECO:0007669"/>
    <property type="project" value="TreeGrafter"/>
</dbReference>
<dbReference type="InterPro" id="IPR003598">
    <property type="entry name" value="Ig_sub2"/>
</dbReference>
<feature type="region of interest" description="Disordered" evidence="4">
    <location>
        <begin position="1319"/>
        <end position="1341"/>
    </location>
</feature>
<feature type="region of interest" description="Disordered" evidence="4">
    <location>
        <begin position="1710"/>
        <end position="1766"/>
    </location>
</feature>
<feature type="region of interest" description="Disordered" evidence="4">
    <location>
        <begin position="525"/>
        <end position="629"/>
    </location>
</feature>
<feature type="region of interest" description="Disordered" evidence="4">
    <location>
        <begin position="357"/>
        <end position="393"/>
    </location>
</feature>
<comment type="subcellular location">
    <subcellularLocation>
        <location evidence="1">Cytoplasm</location>
    </subcellularLocation>
</comment>
<feature type="compositionally biased region" description="Low complexity" evidence="4">
    <location>
        <begin position="546"/>
        <end position="559"/>
    </location>
</feature>
<evidence type="ECO:0000313" key="7">
    <source>
        <dbReference type="Proteomes" id="UP001283361"/>
    </source>
</evidence>
<dbReference type="FunFam" id="2.60.40.10:FF:000425">
    <property type="entry name" value="Myosin light chain kinase"/>
    <property type="match status" value="1"/>
</dbReference>
<feature type="compositionally biased region" description="Acidic residues" evidence="4">
    <location>
        <begin position="1968"/>
        <end position="1984"/>
    </location>
</feature>
<feature type="domain" description="Ig-like" evidence="5">
    <location>
        <begin position="1025"/>
        <end position="1116"/>
    </location>
</feature>
<dbReference type="InterPro" id="IPR003599">
    <property type="entry name" value="Ig_sub"/>
</dbReference>
<feature type="compositionally biased region" description="Low complexity" evidence="4">
    <location>
        <begin position="371"/>
        <end position="388"/>
    </location>
</feature>
<dbReference type="GO" id="GO:0007156">
    <property type="term" value="P:homophilic cell adhesion via plasma membrane adhesion molecules"/>
    <property type="evidence" value="ECO:0007669"/>
    <property type="project" value="TreeGrafter"/>
</dbReference>
<dbReference type="PANTHER" id="PTHR10075">
    <property type="entry name" value="BASIGIN RELATED"/>
    <property type="match status" value="1"/>
</dbReference>
<protein>
    <recommendedName>
        <fullName evidence="5">Ig-like domain-containing protein</fullName>
    </recommendedName>
</protein>
<feature type="region of interest" description="Disordered" evidence="4">
    <location>
        <begin position="803"/>
        <end position="884"/>
    </location>
</feature>
<feature type="compositionally biased region" description="Polar residues" evidence="4">
    <location>
        <begin position="117"/>
        <end position="126"/>
    </location>
</feature>
<feature type="compositionally biased region" description="Low complexity" evidence="4">
    <location>
        <begin position="1721"/>
        <end position="1766"/>
    </location>
</feature>
<feature type="compositionally biased region" description="Low complexity" evidence="4">
    <location>
        <begin position="585"/>
        <end position="602"/>
    </location>
</feature>
<feature type="compositionally biased region" description="Basic and acidic residues" evidence="4">
    <location>
        <begin position="867"/>
        <end position="882"/>
    </location>
</feature>
<dbReference type="PANTHER" id="PTHR10075:SF101">
    <property type="entry name" value="ZWEI IG DOMAIN PROTEIN ZIG-3"/>
    <property type="match status" value="1"/>
</dbReference>
<gene>
    <name evidence="6" type="ORF">RRG08_034675</name>
</gene>
<evidence type="ECO:0000256" key="4">
    <source>
        <dbReference type="SAM" id="MobiDB-lite"/>
    </source>
</evidence>
<dbReference type="GO" id="GO:0005737">
    <property type="term" value="C:cytoplasm"/>
    <property type="evidence" value="ECO:0007669"/>
    <property type="project" value="UniProtKB-SubCell"/>
</dbReference>
<dbReference type="SUPFAM" id="SSF48726">
    <property type="entry name" value="Immunoglobulin"/>
    <property type="match status" value="2"/>
</dbReference>
<dbReference type="EMBL" id="JAWDGP010004939">
    <property type="protein sequence ID" value="KAK3760832.1"/>
    <property type="molecule type" value="Genomic_DNA"/>
</dbReference>
<feature type="region of interest" description="Disordered" evidence="4">
    <location>
        <begin position="1965"/>
        <end position="1984"/>
    </location>
</feature>
<dbReference type="InterPro" id="IPR013783">
    <property type="entry name" value="Ig-like_fold"/>
</dbReference>
<dbReference type="Pfam" id="PF07679">
    <property type="entry name" value="I-set"/>
    <property type="match status" value="2"/>
</dbReference>
<feature type="compositionally biased region" description="Basic and acidic residues" evidence="4">
    <location>
        <begin position="183"/>
        <end position="195"/>
    </location>
</feature>
<dbReference type="Proteomes" id="UP001283361">
    <property type="component" value="Unassembled WGS sequence"/>
</dbReference>
<feature type="region of interest" description="Disordered" evidence="4">
    <location>
        <begin position="732"/>
        <end position="754"/>
    </location>
</feature>
<feature type="compositionally biased region" description="Polar residues" evidence="4">
    <location>
        <begin position="1622"/>
        <end position="1638"/>
    </location>
</feature>
<feature type="compositionally biased region" description="Polar residues" evidence="4">
    <location>
        <begin position="7"/>
        <end position="23"/>
    </location>
</feature>
<feature type="compositionally biased region" description="Polar residues" evidence="4">
    <location>
        <begin position="1184"/>
        <end position="1203"/>
    </location>
</feature>
<feature type="compositionally biased region" description="Polar residues" evidence="4">
    <location>
        <begin position="62"/>
        <end position="79"/>
    </location>
</feature>
<feature type="compositionally biased region" description="Polar residues" evidence="4">
    <location>
        <begin position="1462"/>
        <end position="1490"/>
    </location>
</feature>
<evidence type="ECO:0000256" key="2">
    <source>
        <dbReference type="ARBA" id="ARBA00022490"/>
    </source>
</evidence>
<feature type="domain" description="Ig-like" evidence="5">
    <location>
        <begin position="923"/>
        <end position="1014"/>
    </location>
</feature>
<dbReference type="InterPro" id="IPR007110">
    <property type="entry name" value="Ig-like_dom"/>
</dbReference>
<dbReference type="InterPro" id="IPR036179">
    <property type="entry name" value="Ig-like_dom_sf"/>
</dbReference>
<keyword evidence="2" id="KW-0963">Cytoplasm</keyword>
<accession>A0AAE1D840</accession>
<feature type="region of interest" description="Disordered" evidence="4">
    <location>
        <begin position="1154"/>
        <end position="1215"/>
    </location>
</feature>
<name>A0AAE1D840_9GAST</name>
<feature type="compositionally biased region" description="Basic and acidic residues" evidence="4">
    <location>
        <begin position="357"/>
        <end position="370"/>
    </location>
</feature>
<feature type="compositionally biased region" description="Polar residues" evidence="4">
    <location>
        <begin position="31"/>
        <end position="51"/>
    </location>
</feature>
<dbReference type="GO" id="GO:0098632">
    <property type="term" value="F:cell-cell adhesion mediator activity"/>
    <property type="evidence" value="ECO:0007669"/>
    <property type="project" value="TreeGrafter"/>
</dbReference>
<feature type="compositionally biased region" description="Polar residues" evidence="4">
    <location>
        <begin position="156"/>
        <end position="166"/>
    </location>
</feature>
<dbReference type="SMART" id="SM00408">
    <property type="entry name" value="IGc2"/>
    <property type="match status" value="2"/>
</dbReference>
<comment type="caution">
    <text evidence="6">The sequence shown here is derived from an EMBL/GenBank/DDBJ whole genome shotgun (WGS) entry which is preliminary data.</text>
</comment>
<dbReference type="Gene3D" id="2.60.40.10">
    <property type="entry name" value="Immunoglobulins"/>
    <property type="match status" value="2"/>
</dbReference>
<feature type="compositionally biased region" description="Low complexity" evidence="4">
    <location>
        <begin position="1875"/>
        <end position="1895"/>
    </location>
</feature>
<sequence length="1984" mass="220086">MKIDELPSQSTSVPNSNRPSLRATSLEPILPTSTISKTPRSGTPIGTQTPTPHHRQAGEPIPTQTSLDVGDSAVQTQTIPEEVKRPRTVSTGTETEIDLGTGRKTPTITVSKAVETSGRQLQTSPLEENHRDFPLENGELHNGRSEPRSGRIAPVRNTSTETSSDPVSIAPRSRTNSGSGARPRSEDFDSLRNRRRRDRETKGLYREAFDGAKRAEEFKFRIKFDQFLGDLHGTLDERSPQGLPASFASPSYGEVMLIFRDKVKDLLKGFTHRLQLAHESFGNPESADETAQKVKQDVSKFIEDLIGETLDLTSDEAVSDLSSLSDEASPDQPPSFEDLLAQAVVTKLLENHRKAVRDSLEPANDNDRLNHYNNNLYGNNNSNYSTNHRSFDHLDRHGEDQIDYSQRQYGRQSFSPNSKEHNRLRNFISLDQDFVFDYSVDKRDFQSSDGGSRDFRSSSGDIRGSSIRNQHPRDVFGGYRQVSVTSLHTDPTLNVDGDGLYSRTLTNQNILNSNASQDTLLVPQSHLSSEEDEEGDVRIEEKGSGHSRNNSLSSNNHLSKTGKQHSTSSTSSLEPEIITKDQNRSRSNSSNNHSHNESSAAEDQNTTVQLDGEPAEGREEPENLADPEKDFLELKDFVRRTQEQARPRVQARALEEFAEQVEVQEEELLATTVDRDEEREQFHVRYSVFDRVQNAEPVLPDFSQFENIDFSSSEIDPDLLSMNLAIIPEETEEELEQEEEEDGEDGEGGHGKWRNNWIFKGKNVSAYDNMGKKKVGRFDHDGPLIMMVPRPEEDFVPKVGNRDVDQLSDFSEGDLLTRSDLDNTDEDDDDYDDDDDENSFYANTSKELARIARRRLRSSREHKKSGNRFENKLIPGLDKDSADLDLDSQQDQTLEDIPGPIVEPLKPEVKLLYDLIPADDDDPKFLNPPESVTIQEGEPVQFSCRVGGTEPYDVFWYREGDEVEELEEGEDVEMGNTGDKYWMTLHHVGHKQAGQYMCIALSDKGKAIQYLVITVKDNKQDLKKPEFLKGLKDVEVTEGESVKFRVKVKGYPQPRVTWFKDGQILKPSRSCRIEKFGNRDYILTIDYATMDDDAEYTVSARNVAGTEKLCAQVIVEPRSELPPRRQIMSSLNTSAASDSDSDITGGYKRRSYNVANSKLPSSSSPLLVSARRAPSPSSLRSPVQEQKQQQNAENTPLSPSTSTKSREESELMPQAVSSLIEDLPASLTAMPSPHSALQGRENELHINHLDRKVTLTQKRVEEEAEKMQEDSKKLTKMTHTLDDVDDRLASLEISLPSFAAYGRDWALNNRNLWTELNADRGENERGANEMPSEDGKAHKPQIASKDIMDVAEEILKLETAGPVASSLSSERADKVTRQNDIVPPLELDLPDELDDFPLPGIPAKSKTTPVKSTFTLSVGRKNSNSGSESDKVNSGKNDDTDSEDASLSRQNKSSGRDKFKSETNFPQTNKNTASNNNELTVDVSSPSQPISPLHQRYLHTAVPPTATLNNLSFDSGQGGSLAGGENSASLASSVSSSTSSLGGGTGEVEEGQLLSPSRVKGRYARDFDVTPTQQQQQQQQQQKKKWSVTLDPFSPQAEVVNKQSPVPSVNKGPEEEIHEAGLSSNSVQTSPSLATPTLSRPPPKERAPPVHMVGTTSEAEVPESRTEFNTDGIVELPSVNRLKALFSNQKDDMLADGNFKRIHSITARSFSKQQLEKLKGNNQNQSPSSSSSSPSANRQRSPLAVQQLSSSPQSQKSSSASLQLSSSLSMSTPSLNLAPSGDAPSFASKVTLRPIAVANPPQQQQEKPQRRRSQIEEGSYLDVDADKDPVLIYPEKDPEYWRRQHKLLLQEHQKQQQTQQAERMEETENTLSTRASSLPQLSASESSTESSAKASFTPPGQAKSPRTQQPRLVVRRVTSDISLDDLEGGNTSKPVSSPKGGVGGTRIKAGCISARAAFWEKKMMDGGEGVDEDDFPEMIEESDS</sequence>
<feature type="compositionally biased region" description="Polar residues" evidence="4">
    <location>
        <begin position="564"/>
        <end position="573"/>
    </location>
</feature>
<evidence type="ECO:0000259" key="5">
    <source>
        <dbReference type="PROSITE" id="PS50835"/>
    </source>
</evidence>
<feature type="region of interest" description="Disordered" evidence="4">
    <location>
        <begin position="1"/>
        <end position="195"/>
    </location>
</feature>
<feature type="region of interest" description="Disordered" evidence="4">
    <location>
        <begin position="1797"/>
        <end position="1830"/>
    </location>
</feature>
<dbReference type="SMART" id="SM00409">
    <property type="entry name" value="IG"/>
    <property type="match status" value="2"/>
</dbReference>
<organism evidence="6 7">
    <name type="scientific">Elysia crispata</name>
    <name type="common">lettuce slug</name>
    <dbReference type="NCBI Taxonomy" id="231223"/>
    <lineage>
        <taxon>Eukaryota</taxon>
        <taxon>Metazoa</taxon>
        <taxon>Spiralia</taxon>
        <taxon>Lophotrochozoa</taxon>
        <taxon>Mollusca</taxon>
        <taxon>Gastropoda</taxon>
        <taxon>Heterobranchia</taxon>
        <taxon>Euthyneura</taxon>
        <taxon>Panpulmonata</taxon>
        <taxon>Sacoglossa</taxon>
        <taxon>Placobranchoidea</taxon>
        <taxon>Plakobranchidae</taxon>
        <taxon>Elysia</taxon>
    </lineage>
</organism>
<dbReference type="GO" id="GO:0007411">
    <property type="term" value="P:axon guidance"/>
    <property type="evidence" value="ECO:0007669"/>
    <property type="project" value="TreeGrafter"/>
</dbReference>
<feature type="compositionally biased region" description="Basic and acidic residues" evidence="4">
    <location>
        <begin position="1319"/>
        <end position="1337"/>
    </location>
</feature>
<feature type="compositionally biased region" description="Polar residues" evidence="4">
    <location>
        <begin position="1506"/>
        <end position="1515"/>
    </location>
</feature>
<dbReference type="GO" id="GO:0070593">
    <property type="term" value="P:dendrite self-avoidance"/>
    <property type="evidence" value="ECO:0007669"/>
    <property type="project" value="TreeGrafter"/>
</dbReference>
<feature type="region of interest" description="Disordered" evidence="4">
    <location>
        <begin position="444"/>
        <end position="475"/>
    </location>
</feature>
<feature type="region of interest" description="Disordered" evidence="4">
    <location>
        <begin position="1360"/>
        <end position="1672"/>
    </location>
</feature>
<dbReference type="PROSITE" id="PS50835">
    <property type="entry name" value="IG_LIKE"/>
    <property type="match status" value="2"/>
</dbReference>
<reference evidence="6" key="1">
    <citation type="journal article" date="2023" name="G3 (Bethesda)">
        <title>A reference genome for the long-term kleptoplast-retaining sea slug Elysia crispata morphotype clarki.</title>
        <authorList>
            <person name="Eastman K.E."/>
            <person name="Pendleton A.L."/>
            <person name="Shaikh M.A."/>
            <person name="Suttiyut T."/>
            <person name="Ogas R."/>
            <person name="Tomko P."/>
            <person name="Gavelis G."/>
            <person name="Widhalm J.R."/>
            <person name="Wisecaver J.H."/>
        </authorList>
    </citation>
    <scope>NUCLEOTIDE SEQUENCE</scope>
    <source>
        <strain evidence="6">ECLA1</strain>
    </source>
</reference>
<evidence type="ECO:0000256" key="3">
    <source>
        <dbReference type="ARBA" id="ARBA00023319"/>
    </source>
</evidence>
<feature type="compositionally biased region" description="Acidic residues" evidence="4">
    <location>
        <begin position="732"/>
        <end position="746"/>
    </location>
</feature>
<dbReference type="InterPro" id="IPR013098">
    <property type="entry name" value="Ig_I-set"/>
</dbReference>
<feature type="compositionally biased region" description="Polar residues" evidence="4">
    <location>
        <begin position="1405"/>
        <end position="1427"/>
    </location>
</feature>
<feature type="compositionally biased region" description="Acidic residues" evidence="4">
    <location>
        <begin position="822"/>
        <end position="838"/>
    </location>
</feature>
<keyword evidence="3" id="KW-0393">Immunoglobulin domain</keyword>
<dbReference type="GO" id="GO:0005886">
    <property type="term" value="C:plasma membrane"/>
    <property type="evidence" value="ECO:0007669"/>
    <property type="project" value="TreeGrafter"/>
</dbReference>
<feature type="compositionally biased region" description="Basic and acidic residues" evidence="4">
    <location>
        <begin position="615"/>
        <end position="629"/>
    </location>
</feature>
<feature type="compositionally biased region" description="Basic and acidic residues" evidence="4">
    <location>
        <begin position="444"/>
        <end position="456"/>
    </location>
</feature>
<feature type="compositionally biased region" description="Low complexity" evidence="4">
    <location>
        <begin position="457"/>
        <end position="468"/>
    </location>
</feature>